<dbReference type="AlphaFoldDB" id="A0A1J1C822"/>
<dbReference type="KEGG" id="caby:Cabys_1315"/>
<name>A0A1J1C822_CALAY</name>
<dbReference type="Proteomes" id="UP000183868">
    <property type="component" value="Chromosome"/>
</dbReference>
<sequence length="41" mass="5035">MVTLFKWKLSFFFLQLDQNHHSFFFLFLALASKKNLFKLTH</sequence>
<proteinExistence type="predicted"/>
<accession>A0A1J1C822</accession>
<protein>
    <submittedName>
        <fullName evidence="1">Uncharacterized protein</fullName>
    </submittedName>
</protein>
<organism evidence="1 2">
    <name type="scientific">Caldithrix abyssi DSM 13497</name>
    <dbReference type="NCBI Taxonomy" id="880073"/>
    <lineage>
        <taxon>Bacteria</taxon>
        <taxon>Pseudomonadati</taxon>
        <taxon>Calditrichota</taxon>
        <taxon>Calditrichia</taxon>
        <taxon>Calditrichales</taxon>
        <taxon>Calditrichaceae</taxon>
        <taxon>Caldithrix</taxon>
    </lineage>
</organism>
<evidence type="ECO:0000313" key="1">
    <source>
        <dbReference type="EMBL" id="APF18064.1"/>
    </source>
</evidence>
<gene>
    <name evidence="1" type="ORF">Cabys_1315</name>
</gene>
<reference evidence="1 2" key="1">
    <citation type="submission" date="2016-11" db="EMBL/GenBank/DDBJ databases">
        <title>Genomic analysis of Caldithrix abyssi and proposal of a novel bacterial phylum Caldithrichaeota.</title>
        <authorList>
            <person name="Kublanov I."/>
            <person name="Sigalova O."/>
            <person name="Gavrilov S."/>
            <person name="Lebedinsky A."/>
            <person name="Ivanova N."/>
            <person name="Daum C."/>
            <person name="Reddy T."/>
            <person name="Klenk H.P."/>
            <person name="Goker M."/>
            <person name="Reva O."/>
            <person name="Miroshnichenko M."/>
            <person name="Kyprides N."/>
            <person name="Woyke T."/>
            <person name="Gelfand M."/>
        </authorList>
    </citation>
    <scope>NUCLEOTIDE SEQUENCE [LARGE SCALE GENOMIC DNA]</scope>
    <source>
        <strain evidence="1 2">LF13</strain>
    </source>
</reference>
<evidence type="ECO:0000313" key="2">
    <source>
        <dbReference type="Proteomes" id="UP000183868"/>
    </source>
</evidence>
<dbReference type="EMBL" id="CP018099">
    <property type="protein sequence ID" value="APF18064.1"/>
    <property type="molecule type" value="Genomic_DNA"/>
</dbReference>